<dbReference type="InterPro" id="IPR000843">
    <property type="entry name" value="HTH_LacI"/>
</dbReference>
<dbReference type="EMBL" id="BAAAQD010000001">
    <property type="protein sequence ID" value="GAA1500038.1"/>
    <property type="molecule type" value="Genomic_DNA"/>
</dbReference>
<dbReference type="SUPFAM" id="SSF47413">
    <property type="entry name" value="lambda repressor-like DNA-binding domains"/>
    <property type="match status" value="1"/>
</dbReference>
<dbReference type="PANTHER" id="PTHR30146">
    <property type="entry name" value="LACI-RELATED TRANSCRIPTIONAL REPRESSOR"/>
    <property type="match status" value="1"/>
</dbReference>
<evidence type="ECO:0000256" key="4">
    <source>
        <dbReference type="SAM" id="MobiDB-lite"/>
    </source>
</evidence>
<evidence type="ECO:0000256" key="1">
    <source>
        <dbReference type="ARBA" id="ARBA00023015"/>
    </source>
</evidence>
<proteinExistence type="predicted"/>
<dbReference type="SUPFAM" id="SSF53822">
    <property type="entry name" value="Periplasmic binding protein-like I"/>
    <property type="match status" value="1"/>
</dbReference>
<dbReference type="PANTHER" id="PTHR30146:SF109">
    <property type="entry name" value="HTH-TYPE TRANSCRIPTIONAL REGULATOR GALS"/>
    <property type="match status" value="1"/>
</dbReference>
<keyword evidence="2 6" id="KW-0238">DNA-binding</keyword>
<dbReference type="Gene3D" id="1.10.260.40">
    <property type="entry name" value="lambda repressor-like DNA-binding domains"/>
    <property type="match status" value="1"/>
</dbReference>
<feature type="compositionally biased region" description="Low complexity" evidence="4">
    <location>
        <begin position="57"/>
        <end position="69"/>
    </location>
</feature>
<dbReference type="PROSITE" id="PS00356">
    <property type="entry name" value="HTH_LACI_1"/>
    <property type="match status" value="1"/>
</dbReference>
<dbReference type="Pfam" id="PF00356">
    <property type="entry name" value="LacI"/>
    <property type="match status" value="1"/>
</dbReference>
<dbReference type="InterPro" id="IPR046335">
    <property type="entry name" value="LacI/GalR-like_sensor"/>
</dbReference>
<sequence length="408" mass="42568">MSLGNLAQSSDIEGRALGQTGPMPAGRPPRGDGIFTAVPVRRPGFPSPTGPDRSRRGPVAHAGGAAPDAVPAPPPRKVGMRDVARLAGVSHQTVSRVLNDLPNVSDGTRSRVLDAVRILNYRRNLAARTLVTSRSRTIGLIGFETTLAGPASMIYGIEKAAREAGYYVSIATVRSLDRHAVLDAVEQLCAQAVEGIIAIAPKNSVADALAQAPPGTPAVGVGGADDGAVPMLRVDNVRGACLATRHLLDLGHRTVHHVPGPADWPEGRDRIDGWRQTLHAAGAPVPPVAAGDWSARSGYLRGQLLAADPAVTAVFCGNDHIALGVLRAFHEAGRTVPDDVSIVGFDDMPESGYFLPPLTTVHQDFAELGRRSVDLLVARLDGTALPTTPVHLTPSLVVRASAARTAGA</sequence>
<evidence type="ECO:0000256" key="2">
    <source>
        <dbReference type="ARBA" id="ARBA00023125"/>
    </source>
</evidence>
<evidence type="ECO:0000313" key="6">
    <source>
        <dbReference type="EMBL" id="GAA1500038.1"/>
    </source>
</evidence>
<evidence type="ECO:0000259" key="5">
    <source>
        <dbReference type="PROSITE" id="PS50932"/>
    </source>
</evidence>
<dbReference type="CDD" id="cd01392">
    <property type="entry name" value="HTH_LacI"/>
    <property type="match status" value="1"/>
</dbReference>
<name>A0ABN1ZJB3_9ACTN</name>
<dbReference type="Pfam" id="PF13377">
    <property type="entry name" value="Peripla_BP_3"/>
    <property type="match status" value="1"/>
</dbReference>
<dbReference type="GO" id="GO:0003677">
    <property type="term" value="F:DNA binding"/>
    <property type="evidence" value="ECO:0007669"/>
    <property type="project" value="UniProtKB-KW"/>
</dbReference>
<accession>A0ABN1ZJB3</accession>
<feature type="region of interest" description="Disordered" evidence="4">
    <location>
        <begin position="1"/>
        <end position="78"/>
    </location>
</feature>
<evidence type="ECO:0000313" key="7">
    <source>
        <dbReference type="Proteomes" id="UP001501470"/>
    </source>
</evidence>
<keyword evidence="1" id="KW-0805">Transcription regulation</keyword>
<dbReference type="CDD" id="cd01574">
    <property type="entry name" value="PBP1_LacI"/>
    <property type="match status" value="1"/>
</dbReference>
<gene>
    <name evidence="6" type="ORF">GCM10009827_004610</name>
</gene>
<reference evidence="6 7" key="1">
    <citation type="journal article" date="2019" name="Int. J. Syst. Evol. Microbiol.">
        <title>The Global Catalogue of Microorganisms (GCM) 10K type strain sequencing project: providing services to taxonomists for standard genome sequencing and annotation.</title>
        <authorList>
            <consortium name="The Broad Institute Genomics Platform"/>
            <consortium name="The Broad Institute Genome Sequencing Center for Infectious Disease"/>
            <person name="Wu L."/>
            <person name="Ma J."/>
        </authorList>
    </citation>
    <scope>NUCLEOTIDE SEQUENCE [LARGE SCALE GENOMIC DNA]</scope>
    <source>
        <strain evidence="6 7">JCM 15933</strain>
    </source>
</reference>
<dbReference type="SMART" id="SM00354">
    <property type="entry name" value="HTH_LACI"/>
    <property type="match status" value="1"/>
</dbReference>
<protein>
    <submittedName>
        <fullName evidence="6">LacI family DNA-binding transcriptional regulator</fullName>
    </submittedName>
</protein>
<dbReference type="InterPro" id="IPR028082">
    <property type="entry name" value="Peripla_BP_I"/>
</dbReference>
<dbReference type="Gene3D" id="3.40.50.2300">
    <property type="match status" value="2"/>
</dbReference>
<organism evidence="6 7">
    <name type="scientific">Dactylosporangium maewongense</name>
    <dbReference type="NCBI Taxonomy" id="634393"/>
    <lineage>
        <taxon>Bacteria</taxon>
        <taxon>Bacillati</taxon>
        <taxon>Actinomycetota</taxon>
        <taxon>Actinomycetes</taxon>
        <taxon>Micromonosporales</taxon>
        <taxon>Micromonosporaceae</taxon>
        <taxon>Dactylosporangium</taxon>
    </lineage>
</organism>
<keyword evidence="7" id="KW-1185">Reference proteome</keyword>
<feature type="domain" description="HTH lacI-type" evidence="5">
    <location>
        <begin position="78"/>
        <end position="132"/>
    </location>
</feature>
<dbReference type="Proteomes" id="UP001501470">
    <property type="component" value="Unassembled WGS sequence"/>
</dbReference>
<dbReference type="PROSITE" id="PS50932">
    <property type="entry name" value="HTH_LACI_2"/>
    <property type="match status" value="1"/>
</dbReference>
<keyword evidence="3" id="KW-0804">Transcription</keyword>
<dbReference type="InterPro" id="IPR010982">
    <property type="entry name" value="Lambda_DNA-bd_dom_sf"/>
</dbReference>
<comment type="caution">
    <text evidence="6">The sequence shown here is derived from an EMBL/GenBank/DDBJ whole genome shotgun (WGS) entry which is preliminary data.</text>
</comment>
<evidence type="ECO:0000256" key="3">
    <source>
        <dbReference type="ARBA" id="ARBA00023163"/>
    </source>
</evidence>
<feature type="compositionally biased region" description="Polar residues" evidence="4">
    <location>
        <begin position="1"/>
        <end position="11"/>
    </location>
</feature>